<dbReference type="EMBL" id="UOGH01000279">
    <property type="protein sequence ID" value="VAX32999.1"/>
    <property type="molecule type" value="Genomic_DNA"/>
</dbReference>
<accession>A0A3B1CSL3</accession>
<dbReference type="Gene3D" id="1.10.10.650">
    <property type="entry name" value="RuvA domain 2-like"/>
    <property type="match status" value="1"/>
</dbReference>
<dbReference type="InterPro" id="IPR023323">
    <property type="entry name" value="Tex-like_dom_sf"/>
</dbReference>
<dbReference type="Pfam" id="PF09371">
    <property type="entry name" value="Tex_N"/>
    <property type="match status" value="1"/>
</dbReference>
<reference evidence="3" key="1">
    <citation type="submission" date="2018-06" db="EMBL/GenBank/DDBJ databases">
        <authorList>
            <person name="Zhirakovskaya E."/>
        </authorList>
    </citation>
    <scope>NUCLEOTIDE SEQUENCE</scope>
</reference>
<name>A0A3B1CSL3_9ZZZZ</name>
<dbReference type="GO" id="GO:0003735">
    <property type="term" value="F:structural constituent of ribosome"/>
    <property type="evidence" value="ECO:0007669"/>
    <property type="project" value="TreeGrafter"/>
</dbReference>
<dbReference type="PANTHER" id="PTHR10724:SF10">
    <property type="entry name" value="S1 RNA-BINDING DOMAIN-CONTAINING PROTEIN 1"/>
    <property type="match status" value="1"/>
</dbReference>
<organism evidence="3">
    <name type="scientific">hydrothermal vent metagenome</name>
    <dbReference type="NCBI Taxonomy" id="652676"/>
    <lineage>
        <taxon>unclassified sequences</taxon>
        <taxon>metagenomes</taxon>
        <taxon>ecological metagenomes</taxon>
    </lineage>
</organism>
<gene>
    <name evidence="3" type="ORF">MNBD_NITROSPIRAE02-1016</name>
</gene>
<dbReference type="InterPro" id="IPR055179">
    <property type="entry name" value="Tex-like_central_region"/>
</dbReference>
<evidence type="ECO:0000313" key="3">
    <source>
        <dbReference type="EMBL" id="VAX32999.1"/>
    </source>
</evidence>
<feature type="domain" description="Tex-like central region" evidence="2">
    <location>
        <begin position="132"/>
        <end position="165"/>
    </location>
</feature>
<evidence type="ECO:0000259" key="2">
    <source>
        <dbReference type="Pfam" id="PF22706"/>
    </source>
</evidence>
<dbReference type="PANTHER" id="PTHR10724">
    <property type="entry name" value="30S RIBOSOMAL PROTEIN S1"/>
    <property type="match status" value="1"/>
</dbReference>
<dbReference type="Gene3D" id="1.10.3500.10">
    <property type="entry name" value="Tex N-terminal region-like"/>
    <property type="match status" value="1"/>
</dbReference>
<dbReference type="InterPro" id="IPR023319">
    <property type="entry name" value="Tex-like_HTH_dom_sf"/>
</dbReference>
<dbReference type="FunFam" id="1.10.10.650:FF:000001">
    <property type="entry name" value="S1 RNA-binding domain 1"/>
    <property type="match status" value="1"/>
</dbReference>
<evidence type="ECO:0000259" key="1">
    <source>
        <dbReference type="Pfam" id="PF09371"/>
    </source>
</evidence>
<dbReference type="AlphaFoldDB" id="A0A3B1CSL3"/>
<proteinExistence type="predicted"/>
<feature type="domain" description="Tex-like protein N-terminal" evidence="1">
    <location>
        <begin position="5"/>
        <end position="77"/>
    </location>
</feature>
<sequence>MNELHIQIIAKELSVKPSQAMATAALLDEGASVPFIARYRKEATGSLDEVAIAAIRDRLEKLRELDKRRESIIKSLEKRELLTDDLKARIEGAESMTVLEDIYLPFRPKRRTRATIAKEKGLEPLALRIFEQPEMDPEAEAAAFLNAEKGVASVDEALAGARDII</sequence>
<feature type="non-terminal residue" evidence="3">
    <location>
        <position position="165"/>
    </location>
</feature>
<dbReference type="Pfam" id="PF22706">
    <property type="entry name" value="Tex_central_region"/>
    <property type="match status" value="1"/>
</dbReference>
<protein>
    <submittedName>
        <fullName evidence="3">Transcription accessory protein (S1 RNA-binding domain)</fullName>
    </submittedName>
</protein>
<dbReference type="GO" id="GO:0003729">
    <property type="term" value="F:mRNA binding"/>
    <property type="evidence" value="ECO:0007669"/>
    <property type="project" value="TreeGrafter"/>
</dbReference>
<dbReference type="SUPFAM" id="SSF158832">
    <property type="entry name" value="Tex N-terminal region-like"/>
    <property type="match status" value="1"/>
</dbReference>
<dbReference type="GO" id="GO:0006412">
    <property type="term" value="P:translation"/>
    <property type="evidence" value="ECO:0007669"/>
    <property type="project" value="TreeGrafter"/>
</dbReference>
<dbReference type="InterPro" id="IPR050437">
    <property type="entry name" value="Ribos_protein_bS1-like"/>
</dbReference>
<dbReference type="InterPro" id="IPR018974">
    <property type="entry name" value="Tex-like_N"/>
</dbReference>